<feature type="transmembrane region" description="Helical" evidence="7">
    <location>
        <begin position="256"/>
        <end position="278"/>
    </location>
</feature>
<dbReference type="PROSITE" id="PS50954">
    <property type="entry name" value="LEM"/>
    <property type="match status" value="1"/>
</dbReference>
<dbReference type="InterPro" id="IPR012677">
    <property type="entry name" value="Nucleotide-bd_a/b_plait_sf"/>
</dbReference>
<feature type="transmembrane region" description="Helical" evidence="7">
    <location>
        <begin position="421"/>
        <end position="445"/>
    </location>
</feature>
<dbReference type="EMBL" id="CH963849">
    <property type="protein sequence ID" value="EDW74462.1"/>
    <property type="molecule type" value="Genomic_DNA"/>
</dbReference>
<keyword evidence="10" id="KW-1185">Reference proteome</keyword>
<proteinExistence type="predicted"/>
<evidence type="ECO:0000256" key="6">
    <source>
        <dbReference type="ARBA" id="ARBA00023242"/>
    </source>
</evidence>
<dbReference type="InterPro" id="IPR018996">
    <property type="entry name" value="Man1/Src1-like_C"/>
</dbReference>
<evidence type="ECO:0000313" key="9">
    <source>
        <dbReference type="EMBL" id="EDW74462.1"/>
    </source>
</evidence>
<evidence type="ECO:0000256" key="3">
    <source>
        <dbReference type="ARBA" id="ARBA00022692"/>
    </source>
</evidence>
<keyword evidence="6" id="KW-0539">Nucleus</keyword>
<dbReference type="Proteomes" id="UP000007798">
    <property type="component" value="Unassembled WGS sequence"/>
</dbReference>
<name>B4MQS3_DROWI</name>
<dbReference type="SUPFAM" id="SSF63451">
    <property type="entry name" value="LEM domain"/>
    <property type="match status" value="1"/>
</dbReference>
<dbReference type="Pfam" id="PF09402">
    <property type="entry name" value="MSC"/>
    <property type="match status" value="1"/>
</dbReference>
<dbReference type="GO" id="GO:0005637">
    <property type="term" value="C:nuclear inner membrane"/>
    <property type="evidence" value="ECO:0007669"/>
    <property type="project" value="UniProtKB-SubCell"/>
</dbReference>
<keyword evidence="4 7" id="KW-1133">Transmembrane helix</keyword>
<organism evidence="10">
    <name type="scientific">Drosophila willistoni</name>
    <name type="common">Fruit fly</name>
    <dbReference type="NCBI Taxonomy" id="7260"/>
    <lineage>
        <taxon>Eukaryota</taxon>
        <taxon>Metazoa</taxon>
        <taxon>Ecdysozoa</taxon>
        <taxon>Arthropoda</taxon>
        <taxon>Hexapoda</taxon>
        <taxon>Insecta</taxon>
        <taxon>Pterygota</taxon>
        <taxon>Neoptera</taxon>
        <taxon>Endopterygota</taxon>
        <taxon>Diptera</taxon>
        <taxon>Brachycera</taxon>
        <taxon>Muscomorpha</taxon>
        <taxon>Ephydroidea</taxon>
        <taxon>Drosophilidae</taxon>
        <taxon>Drosophila</taxon>
        <taxon>Sophophora</taxon>
    </lineage>
</organism>
<dbReference type="InterPro" id="IPR034394">
    <property type="entry name" value="Man1_RRM"/>
</dbReference>
<dbReference type="InParanoid" id="B4MQS3"/>
<keyword evidence="5 7" id="KW-0472">Membrane</keyword>
<dbReference type="AlphaFoldDB" id="B4MQS3"/>
<dbReference type="Gene3D" id="1.10.10.1180">
    <property type="entry name" value="MAN1, winged-helix domain"/>
    <property type="match status" value="1"/>
</dbReference>
<dbReference type="PANTHER" id="PTHR13428">
    <property type="entry name" value="INNER NUCLEAR MEMBRANE PROTEIN MAN1 LEM DOMAIN CONTAINING PROTEIN"/>
    <property type="match status" value="1"/>
</dbReference>
<dbReference type="GO" id="GO:0030514">
    <property type="term" value="P:negative regulation of BMP signaling pathway"/>
    <property type="evidence" value="ECO:0007669"/>
    <property type="project" value="EnsemblMetazoa"/>
</dbReference>
<gene>
    <name evidence="9" type="primary">Dwil\GK21928</name>
    <name evidence="9" type="ORF">Dwil_GK21928</name>
</gene>
<dbReference type="OrthoDB" id="118234at2759"/>
<keyword evidence="3 7" id="KW-0812">Transmembrane</keyword>
<sequence length="662" mass="74962">MSTESLNRLSDIELHKRLIDSGFPNIPVTETTRALLIKKLKTHAKTEKLLKRKKVNNFVLYSKDNQDPYAQTTANLSVPGSSSDNNNDIKLSRNNQGSFYNHHYMDESDTNIPHNMITTPSSASRMYAPPPVLASNYDNDNECEPPPHTLNNMSNKYRKPCSMPCSSSNPGSPSVSVDAPGPYVSKPSNGKPNLSEGGVVNRLLSFRDSTIQRKFGYSVHVAKLPAPARNGGNNIKRFMISDLKAFFRKPDSSQYIIPQVLIALFIIFLSIITVLYVAKKFDKSPIDRAAVNFKLCSNNNEGIQLSTANEKVTCLGNELLTSALAFSEVLFQELNERAQRFHCQHEDLSPTIEVNEFVREITSRGKMAKSNVQSNLLASTYLISQNPQWMIRMTDSDQTSFELIQPSLPLKCIIVKKITRFFTVFGLIILVVLGLLLVYFAIAFYRARQRESLCAAEQLTKDIINELVYQSSISETPEIIVSQLQEKLIPPNRRSRLLSAWNRAIKMLETTDNRVHFGLILRDGKQLRTIAWSRKVDKKNFGTVKKWQSPAFDNSNKIANPPTPCLKIRHMFDASEVEQPNLKQLIVESIFEKVGPRCKICDVQLDTQSCCVYIRCASEADAGMIHNEINGWWFDKRLISIKFLRLERYLCRFPKPSGEPLL</sequence>
<evidence type="ECO:0000256" key="5">
    <source>
        <dbReference type="ARBA" id="ARBA00023136"/>
    </source>
</evidence>
<dbReference type="FunFam" id="3.30.70.330:FF:000695">
    <property type="entry name" value="Blast:CCR4-NOT transcription complex subunit 11"/>
    <property type="match status" value="1"/>
</dbReference>
<dbReference type="SUPFAM" id="SSF54928">
    <property type="entry name" value="RNA-binding domain, RBD"/>
    <property type="match status" value="1"/>
</dbReference>
<evidence type="ECO:0000259" key="8">
    <source>
        <dbReference type="PROSITE" id="PS50954"/>
    </source>
</evidence>
<dbReference type="Gene3D" id="1.10.720.40">
    <property type="match status" value="1"/>
</dbReference>
<dbReference type="CDD" id="cd12286">
    <property type="entry name" value="RRM_Man1"/>
    <property type="match status" value="1"/>
</dbReference>
<comment type="subcellular location">
    <subcellularLocation>
        <location evidence="1">Nucleus inner membrane</location>
        <topology evidence="1">Multi-pass membrane protein</topology>
    </subcellularLocation>
</comment>
<evidence type="ECO:0000313" key="10">
    <source>
        <dbReference type="Proteomes" id="UP000007798"/>
    </source>
</evidence>
<dbReference type="SMART" id="SM00540">
    <property type="entry name" value="LEM"/>
    <property type="match status" value="1"/>
</dbReference>
<accession>B4MQS3</accession>
<dbReference type="KEGG" id="dwi:6640678"/>
<protein>
    <submittedName>
        <fullName evidence="9">GK21928</fullName>
    </submittedName>
</protein>
<dbReference type="OMA" id="DAGMIHN"/>
<dbReference type="Pfam" id="PF03020">
    <property type="entry name" value="LEM"/>
    <property type="match status" value="1"/>
</dbReference>
<reference evidence="9 10" key="1">
    <citation type="journal article" date="2007" name="Nature">
        <title>Evolution of genes and genomes on the Drosophila phylogeny.</title>
        <authorList>
            <consortium name="Drosophila 12 Genomes Consortium"/>
            <person name="Clark A.G."/>
            <person name="Eisen M.B."/>
            <person name="Smith D.R."/>
            <person name="Bergman C.M."/>
            <person name="Oliver B."/>
            <person name="Markow T.A."/>
            <person name="Kaufman T.C."/>
            <person name="Kellis M."/>
            <person name="Gelbart W."/>
            <person name="Iyer V.N."/>
            <person name="Pollard D.A."/>
            <person name="Sackton T.B."/>
            <person name="Larracuente A.M."/>
            <person name="Singh N.D."/>
            <person name="Abad J.P."/>
            <person name="Abt D.N."/>
            <person name="Adryan B."/>
            <person name="Aguade M."/>
            <person name="Akashi H."/>
            <person name="Anderson W.W."/>
            <person name="Aquadro C.F."/>
            <person name="Ardell D.H."/>
            <person name="Arguello R."/>
            <person name="Artieri C.G."/>
            <person name="Barbash D.A."/>
            <person name="Barker D."/>
            <person name="Barsanti P."/>
            <person name="Batterham P."/>
            <person name="Batzoglou S."/>
            <person name="Begun D."/>
            <person name="Bhutkar A."/>
            <person name="Blanco E."/>
            <person name="Bosak S.A."/>
            <person name="Bradley R.K."/>
            <person name="Brand A.D."/>
            <person name="Brent M.R."/>
            <person name="Brooks A.N."/>
            <person name="Brown R.H."/>
            <person name="Butlin R.K."/>
            <person name="Caggese C."/>
            <person name="Calvi B.R."/>
            <person name="Bernardo de Carvalho A."/>
            <person name="Caspi A."/>
            <person name="Castrezana S."/>
            <person name="Celniker S.E."/>
            <person name="Chang J.L."/>
            <person name="Chapple C."/>
            <person name="Chatterji S."/>
            <person name="Chinwalla A."/>
            <person name="Civetta A."/>
            <person name="Clifton S.W."/>
            <person name="Comeron J.M."/>
            <person name="Costello J.C."/>
            <person name="Coyne J.A."/>
            <person name="Daub J."/>
            <person name="David R.G."/>
            <person name="Delcher A.L."/>
            <person name="Delehaunty K."/>
            <person name="Do C.B."/>
            <person name="Ebling H."/>
            <person name="Edwards K."/>
            <person name="Eickbush T."/>
            <person name="Evans J.D."/>
            <person name="Filipski A."/>
            <person name="Findeiss S."/>
            <person name="Freyhult E."/>
            <person name="Fulton L."/>
            <person name="Fulton R."/>
            <person name="Garcia A.C."/>
            <person name="Gardiner A."/>
            <person name="Garfield D.A."/>
            <person name="Garvin B.E."/>
            <person name="Gibson G."/>
            <person name="Gilbert D."/>
            <person name="Gnerre S."/>
            <person name="Godfrey J."/>
            <person name="Good R."/>
            <person name="Gotea V."/>
            <person name="Gravely B."/>
            <person name="Greenberg A.J."/>
            <person name="Griffiths-Jones S."/>
            <person name="Gross S."/>
            <person name="Guigo R."/>
            <person name="Gustafson E.A."/>
            <person name="Haerty W."/>
            <person name="Hahn M.W."/>
            <person name="Halligan D.L."/>
            <person name="Halpern A.L."/>
            <person name="Halter G.M."/>
            <person name="Han M.V."/>
            <person name="Heger A."/>
            <person name="Hillier L."/>
            <person name="Hinrichs A.S."/>
            <person name="Holmes I."/>
            <person name="Hoskins R.A."/>
            <person name="Hubisz M.J."/>
            <person name="Hultmark D."/>
            <person name="Huntley M.A."/>
            <person name="Jaffe D.B."/>
            <person name="Jagadeeshan S."/>
            <person name="Jeck W.R."/>
            <person name="Johnson J."/>
            <person name="Jones C.D."/>
            <person name="Jordan W.C."/>
            <person name="Karpen G.H."/>
            <person name="Kataoka E."/>
            <person name="Keightley P.D."/>
            <person name="Kheradpour P."/>
            <person name="Kirkness E.F."/>
            <person name="Koerich L.B."/>
            <person name="Kristiansen K."/>
            <person name="Kudrna D."/>
            <person name="Kulathinal R.J."/>
            <person name="Kumar S."/>
            <person name="Kwok R."/>
            <person name="Lander E."/>
            <person name="Langley C.H."/>
            <person name="Lapoint R."/>
            <person name="Lazzaro B.P."/>
            <person name="Lee S.J."/>
            <person name="Levesque L."/>
            <person name="Li R."/>
            <person name="Lin C.F."/>
            <person name="Lin M.F."/>
            <person name="Lindblad-Toh K."/>
            <person name="Llopart A."/>
            <person name="Long M."/>
            <person name="Low L."/>
            <person name="Lozovsky E."/>
            <person name="Lu J."/>
            <person name="Luo M."/>
            <person name="Machado C.A."/>
            <person name="Makalowski W."/>
            <person name="Marzo M."/>
            <person name="Matsuda M."/>
            <person name="Matzkin L."/>
            <person name="McAllister B."/>
            <person name="McBride C.S."/>
            <person name="McKernan B."/>
            <person name="McKernan K."/>
            <person name="Mendez-Lago M."/>
            <person name="Minx P."/>
            <person name="Mollenhauer M.U."/>
            <person name="Montooth K."/>
            <person name="Mount S.M."/>
            <person name="Mu X."/>
            <person name="Myers E."/>
            <person name="Negre B."/>
            <person name="Newfeld S."/>
            <person name="Nielsen R."/>
            <person name="Noor M.A."/>
            <person name="O'Grady P."/>
            <person name="Pachter L."/>
            <person name="Papaceit M."/>
            <person name="Parisi M.J."/>
            <person name="Parisi M."/>
            <person name="Parts L."/>
            <person name="Pedersen J.S."/>
            <person name="Pesole G."/>
            <person name="Phillippy A.M."/>
            <person name="Ponting C.P."/>
            <person name="Pop M."/>
            <person name="Porcelli D."/>
            <person name="Powell J.R."/>
            <person name="Prohaska S."/>
            <person name="Pruitt K."/>
            <person name="Puig M."/>
            <person name="Quesneville H."/>
            <person name="Ram K.R."/>
            <person name="Rand D."/>
            <person name="Rasmussen M.D."/>
            <person name="Reed L.K."/>
            <person name="Reenan R."/>
            <person name="Reily A."/>
            <person name="Remington K.A."/>
            <person name="Rieger T.T."/>
            <person name="Ritchie M.G."/>
            <person name="Robin C."/>
            <person name="Rogers Y.H."/>
            <person name="Rohde C."/>
            <person name="Rozas J."/>
            <person name="Rubenfield M.J."/>
            <person name="Ruiz A."/>
            <person name="Russo S."/>
            <person name="Salzberg S.L."/>
            <person name="Sanchez-Gracia A."/>
            <person name="Saranga D.J."/>
            <person name="Sato H."/>
            <person name="Schaeffer S.W."/>
            <person name="Schatz M.C."/>
            <person name="Schlenke T."/>
            <person name="Schwartz R."/>
            <person name="Segarra C."/>
            <person name="Singh R.S."/>
            <person name="Sirot L."/>
            <person name="Sirota M."/>
            <person name="Sisneros N.B."/>
            <person name="Smith C.D."/>
            <person name="Smith T.F."/>
            <person name="Spieth J."/>
            <person name="Stage D.E."/>
            <person name="Stark A."/>
            <person name="Stephan W."/>
            <person name="Strausberg R.L."/>
            <person name="Strempel S."/>
            <person name="Sturgill D."/>
            <person name="Sutton G."/>
            <person name="Sutton G.G."/>
            <person name="Tao W."/>
            <person name="Teichmann S."/>
            <person name="Tobari Y.N."/>
            <person name="Tomimura Y."/>
            <person name="Tsolas J.M."/>
            <person name="Valente V.L."/>
            <person name="Venter E."/>
            <person name="Venter J.C."/>
            <person name="Vicario S."/>
            <person name="Vieira F.G."/>
            <person name="Vilella A.J."/>
            <person name="Villasante A."/>
            <person name="Walenz B."/>
            <person name="Wang J."/>
            <person name="Wasserman M."/>
            <person name="Watts T."/>
            <person name="Wilson D."/>
            <person name="Wilson R.K."/>
            <person name="Wing R.A."/>
            <person name="Wolfner M.F."/>
            <person name="Wong A."/>
            <person name="Wong G.K."/>
            <person name="Wu C.I."/>
            <person name="Wu G."/>
            <person name="Yamamoto D."/>
            <person name="Yang H.P."/>
            <person name="Yang S.P."/>
            <person name="Yorke J.A."/>
            <person name="Yoshida K."/>
            <person name="Zdobnov E."/>
            <person name="Zhang P."/>
            <person name="Zhang Y."/>
            <person name="Zimin A.V."/>
            <person name="Baldwin J."/>
            <person name="Abdouelleil A."/>
            <person name="Abdulkadir J."/>
            <person name="Abebe A."/>
            <person name="Abera B."/>
            <person name="Abreu J."/>
            <person name="Acer S.C."/>
            <person name="Aftuck L."/>
            <person name="Alexander A."/>
            <person name="An P."/>
            <person name="Anderson E."/>
            <person name="Anderson S."/>
            <person name="Arachi H."/>
            <person name="Azer M."/>
            <person name="Bachantsang P."/>
            <person name="Barry A."/>
            <person name="Bayul T."/>
            <person name="Berlin A."/>
            <person name="Bessette D."/>
            <person name="Bloom T."/>
            <person name="Blye J."/>
            <person name="Boguslavskiy L."/>
            <person name="Bonnet C."/>
            <person name="Boukhgalter B."/>
            <person name="Bourzgui I."/>
            <person name="Brown A."/>
            <person name="Cahill P."/>
            <person name="Channer S."/>
            <person name="Cheshatsang Y."/>
            <person name="Chuda L."/>
            <person name="Citroen M."/>
            <person name="Collymore A."/>
            <person name="Cooke P."/>
            <person name="Costello M."/>
            <person name="D'Aco K."/>
            <person name="Daza R."/>
            <person name="De Haan G."/>
            <person name="DeGray S."/>
            <person name="DeMaso C."/>
            <person name="Dhargay N."/>
            <person name="Dooley K."/>
            <person name="Dooley E."/>
            <person name="Doricent M."/>
            <person name="Dorje P."/>
            <person name="Dorjee K."/>
            <person name="Dupes A."/>
            <person name="Elong R."/>
            <person name="Falk J."/>
            <person name="Farina A."/>
            <person name="Faro S."/>
            <person name="Ferguson D."/>
            <person name="Fisher S."/>
            <person name="Foley C.D."/>
            <person name="Franke A."/>
            <person name="Friedrich D."/>
            <person name="Gadbois L."/>
            <person name="Gearin G."/>
            <person name="Gearin C.R."/>
            <person name="Giannoukos G."/>
            <person name="Goode T."/>
            <person name="Graham J."/>
            <person name="Grandbois E."/>
            <person name="Grewal S."/>
            <person name="Gyaltsen K."/>
            <person name="Hafez N."/>
            <person name="Hagos B."/>
            <person name="Hall J."/>
            <person name="Henson C."/>
            <person name="Hollinger A."/>
            <person name="Honan T."/>
            <person name="Huard M.D."/>
            <person name="Hughes L."/>
            <person name="Hurhula B."/>
            <person name="Husby M.E."/>
            <person name="Kamat A."/>
            <person name="Kanga B."/>
            <person name="Kashin S."/>
            <person name="Khazanovich D."/>
            <person name="Kisner P."/>
            <person name="Lance K."/>
            <person name="Lara M."/>
            <person name="Lee W."/>
            <person name="Lennon N."/>
            <person name="Letendre F."/>
            <person name="LeVine R."/>
            <person name="Lipovsky A."/>
            <person name="Liu X."/>
            <person name="Liu J."/>
            <person name="Liu S."/>
            <person name="Lokyitsang T."/>
            <person name="Lokyitsang Y."/>
            <person name="Lubonja R."/>
            <person name="Lui A."/>
            <person name="MacDonald P."/>
            <person name="Magnisalis V."/>
            <person name="Maru K."/>
            <person name="Matthews C."/>
            <person name="McCusker W."/>
            <person name="McDonough S."/>
            <person name="Mehta T."/>
            <person name="Meldrim J."/>
            <person name="Meneus L."/>
            <person name="Mihai O."/>
            <person name="Mihalev A."/>
            <person name="Mihova T."/>
            <person name="Mittelman R."/>
            <person name="Mlenga V."/>
            <person name="Montmayeur A."/>
            <person name="Mulrain L."/>
            <person name="Navidi A."/>
            <person name="Naylor J."/>
            <person name="Negash T."/>
            <person name="Nguyen T."/>
            <person name="Nguyen N."/>
            <person name="Nicol R."/>
            <person name="Norbu C."/>
            <person name="Norbu N."/>
            <person name="Novod N."/>
            <person name="O'Neill B."/>
            <person name="Osman S."/>
            <person name="Markiewicz E."/>
            <person name="Oyono O.L."/>
            <person name="Patti C."/>
            <person name="Phunkhang P."/>
            <person name="Pierre F."/>
            <person name="Priest M."/>
            <person name="Raghuraman S."/>
            <person name="Rege F."/>
            <person name="Reyes R."/>
            <person name="Rise C."/>
            <person name="Rogov P."/>
            <person name="Ross K."/>
            <person name="Ryan E."/>
            <person name="Settipalli S."/>
            <person name="Shea T."/>
            <person name="Sherpa N."/>
            <person name="Shi L."/>
            <person name="Shih D."/>
            <person name="Sparrow T."/>
            <person name="Spaulding J."/>
            <person name="Stalker J."/>
            <person name="Stange-Thomann N."/>
            <person name="Stavropoulos S."/>
            <person name="Stone C."/>
            <person name="Strader C."/>
            <person name="Tesfaye S."/>
            <person name="Thomson T."/>
            <person name="Thoulutsang Y."/>
            <person name="Thoulutsang D."/>
            <person name="Topham K."/>
            <person name="Topping I."/>
            <person name="Tsamla T."/>
            <person name="Vassiliev H."/>
            <person name="Vo A."/>
            <person name="Wangchuk T."/>
            <person name="Wangdi T."/>
            <person name="Weiand M."/>
            <person name="Wilkinson J."/>
            <person name="Wilson A."/>
            <person name="Yadav S."/>
            <person name="Young G."/>
            <person name="Yu Q."/>
            <person name="Zembek L."/>
            <person name="Zhong D."/>
            <person name="Zimmer A."/>
            <person name="Zwirko Z."/>
            <person name="Jaffe D.B."/>
            <person name="Alvarez P."/>
            <person name="Brockman W."/>
            <person name="Butler J."/>
            <person name="Chin C."/>
            <person name="Gnerre S."/>
            <person name="Grabherr M."/>
            <person name="Kleber M."/>
            <person name="Mauceli E."/>
            <person name="MacCallum I."/>
        </authorList>
    </citation>
    <scope>NUCLEOTIDE SEQUENCE [LARGE SCALE GENOMIC DNA]</scope>
    <source>
        <strain evidence="10">Tucson 14030-0811.24</strain>
    </source>
</reference>
<dbReference type="InterPro" id="IPR011015">
    <property type="entry name" value="LEM/LEM-like_dom_sf"/>
</dbReference>
<dbReference type="HOGENOM" id="CLU_011086_0_0_1"/>
<evidence type="ECO:0000256" key="2">
    <source>
        <dbReference type="ARBA" id="ARBA00022553"/>
    </source>
</evidence>
<dbReference type="PANTHER" id="PTHR13428:SF12">
    <property type="entry name" value="INNER NUCLEAR MEMBRANE PROTEIN MAN1"/>
    <property type="match status" value="1"/>
</dbReference>
<evidence type="ECO:0000256" key="7">
    <source>
        <dbReference type="SAM" id="Phobius"/>
    </source>
</evidence>
<dbReference type="STRING" id="7260.B4MQS3"/>
<dbReference type="CDD" id="cd12934">
    <property type="entry name" value="LEM"/>
    <property type="match status" value="1"/>
</dbReference>
<keyword evidence="2" id="KW-0597">Phosphoprotein</keyword>
<dbReference type="InterPro" id="IPR041885">
    <property type="entry name" value="MAN1_winged_helix_dom"/>
</dbReference>
<dbReference type="GO" id="GO:0031490">
    <property type="term" value="F:chromatin DNA binding"/>
    <property type="evidence" value="ECO:0007669"/>
    <property type="project" value="TreeGrafter"/>
</dbReference>
<dbReference type="Gene3D" id="3.30.70.330">
    <property type="match status" value="1"/>
</dbReference>
<dbReference type="FunCoup" id="B4MQS3">
    <property type="interactions" value="1545"/>
</dbReference>
<dbReference type="GO" id="GO:0006998">
    <property type="term" value="P:nuclear envelope organization"/>
    <property type="evidence" value="ECO:0007669"/>
    <property type="project" value="TreeGrafter"/>
</dbReference>
<dbReference type="InterPro" id="IPR052277">
    <property type="entry name" value="INM_ESCRT-Associated"/>
</dbReference>
<evidence type="ECO:0000256" key="1">
    <source>
        <dbReference type="ARBA" id="ARBA00004473"/>
    </source>
</evidence>
<dbReference type="InterPro" id="IPR035979">
    <property type="entry name" value="RBD_domain_sf"/>
</dbReference>
<evidence type="ECO:0000256" key="4">
    <source>
        <dbReference type="ARBA" id="ARBA00022989"/>
    </source>
</evidence>
<dbReference type="SMR" id="B4MQS3"/>
<dbReference type="InterPro" id="IPR003887">
    <property type="entry name" value="LEM_dom"/>
</dbReference>
<feature type="domain" description="LEM" evidence="8">
    <location>
        <begin position="3"/>
        <end position="47"/>
    </location>
</feature>
<dbReference type="PhylomeDB" id="B4MQS3"/>
<dbReference type="eggNOG" id="KOG0147">
    <property type="taxonomic scope" value="Eukaryota"/>
</dbReference>